<sequence>MARAAIVTAGAAPRASVTDPFPGQHVQRDVSGKIAVGAFAESSVALQSVSVLVDNALAGTVTLVAGSLMFDGVIGATATAGTHTVTIEAVDTAGGTVTSSQVSVFVDVTAPTVTLGSTSLGLDDSWGVGTNVLIVNGTVDDDGVIVAVQTRVGDGQWRDVIFDQAAKTWSGALKVLNPDGKNLPVSVRAFDRSGRQSELGGSLTVDFAPVGSTRAETTLDLNSIAPPFNFTGTKGTKDLNGFTCSLDGQPGQACASGWTVTGLAAGTHRFEVAAVDVDGLADLTPAVREWTVTASGPQAVITSGPDPTTDRRTATFAFGLTGATFQCALDSGAFASCVSPVTYTDLADGTHTFQVRALRDGTTGTAVSFGWRVVNTAPVAVDQNVIVRPPDYAGRAVTLVARDVDPVSYRIVKQPEHGFLEGTPPNVTYVPFRGYAGPDRFTFEADDSQLVSGVGTVDVLVGKVPATLTYTGTSGLVSATSITLSGSVSPNGCSAAGITYKVNDVPAQGGGYTITAGNLYEIEMSYSDPNCEAPAVYAVVLAGSTAAVSNGGGQYRVSSVGTINFGYTVQANEYKTSSTQVSGQMLWNSQNGKFRFKGNVTGFVKSSNCAAGSLCRQIVGIGTLRTRNDAGQWIVVGSVKPYKASVIDGGSALVCTRGKKPTCTAVNKPDFFGLDILGTVLTGEQTAPPGGWPAPVKLSSGNLVIKLRQSWKLAQPAAI</sequence>
<name>A0A6J7F0G3_9ZZZZ</name>
<dbReference type="Gene3D" id="2.60.40.3440">
    <property type="match status" value="1"/>
</dbReference>
<reference evidence="1" key="1">
    <citation type="submission" date="2020-05" db="EMBL/GenBank/DDBJ databases">
        <authorList>
            <person name="Chiriac C."/>
            <person name="Salcher M."/>
            <person name="Ghai R."/>
            <person name="Kavagutti S V."/>
        </authorList>
    </citation>
    <scope>NUCLEOTIDE SEQUENCE</scope>
</reference>
<dbReference type="Pfam" id="PF17963">
    <property type="entry name" value="Big_9"/>
    <property type="match status" value="1"/>
</dbReference>
<dbReference type="PANTHER" id="PTHR34677">
    <property type="match status" value="1"/>
</dbReference>
<organism evidence="1">
    <name type="scientific">freshwater metagenome</name>
    <dbReference type="NCBI Taxonomy" id="449393"/>
    <lineage>
        <taxon>unclassified sequences</taxon>
        <taxon>metagenomes</taxon>
        <taxon>ecological metagenomes</taxon>
    </lineage>
</organism>
<gene>
    <name evidence="1" type="ORF">UFOPK3376_02654</name>
</gene>
<proteinExistence type="predicted"/>
<dbReference type="AlphaFoldDB" id="A0A6J7F0G3"/>
<dbReference type="Gene3D" id="2.60.40.10">
    <property type="entry name" value="Immunoglobulins"/>
    <property type="match status" value="1"/>
</dbReference>
<dbReference type="InterPro" id="IPR013783">
    <property type="entry name" value="Ig-like_fold"/>
</dbReference>
<accession>A0A6J7F0G3</accession>
<evidence type="ECO:0000313" key="1">
    <source>
        <dbReference type="EMBL" id="CAB4889006.1"/>
    </source>
</evidence>
<protein>
    <submittedName>
        <fullName evidence="1">Unannotated protein</fullName>
    </submittedName>
</protein>
<dbReference type="EMBL" id="CAFBLP010000093">
    <property type="protein sequence ID" value="CAB4889006.1"/>
    <property type="molecule type" value="Genomic_DNA"/>
</dbReference>
<dbReference type="PANTHER" id="PTHR34677:SF3">
    <property type="entry name" value="BACTERIAL IG-LIKE DOMAIN-CONTAINING PROTEIN"/>
    <property type="match status" value="1"/>
</dbReference>